<dbReference type="EMBL" id="AHIE01000024">
    <property type="protein sequence ID" value="EHT99624.1"/>
    <property type="molecule type" value="Genomic_DNA"/>
</dbReference>
<organism evidence="1 2">
    <name type="scientific">Pantoea stewartii subsp. stewartii DC283</name>
    <dbReference type="NCBI Taxonomy" id="660596"/>
    <lineage>
        <taxon>Bacteria</taxon>
        <taxon>Pseudomonadati</taxon>
        <taxon>Pseudomonadota</taxon>
        <taxon>Gammaproteobacteria</taxon>
        <taxon>Enterobacterales</taxon>
        <taxon>Erwiniaceae</taxon>
        <taxon>Pantoea</taxon>
    </lineage>
</organism>
<dbReference type="AlphaFoldDB" id="H3RG09"/>
<reference evidence="1 2" key="1">
    <citation type="journal article" date="2012" name="Mol. Microbiol.">
        <title>The genetic and structural basis of two distinct terminal side branch residues in stewartan and amylovoran exopolysaccharides and their potential role in host adaptation.</title>
        <authorList>
            <person name="Wang X."/>
            <person name="Yang F."/>
            <person name="von Bodman S.B."/>
        </authorList>
    </citation>
    <scope>NUCLEOTIDE SEQUENCE [LARGE SCALE GENOMIC DNA]</scope>
    <source>
        <strain evidence="1 2">DC283</strain>
    </source>
</reference>
<name>H3RG09_PANSE</name>
<evidence type="ECO:0000313" key="2">
    <source>
        <dbReference type="Proteomes" id="UP000005050"/>
    </source>
</evidence>
<proteinExistence type="predicted"/>
<comment type="caution">
    <text evidence="1">The sequence shown here is derived from an EMBL/GenBank/DDBJ whole genome shotgun (WGS) entry which is preliminary data.</text>
</comment>
<gene>
    <name evidence="1" type="ORF">CKS_1739</name>
</gene>
<sequence length="52" mass="6270">MAFKEILKGEVINQEIISAQTETVYVHLRAVCLRILFDAERRWRMLHKITLW</sequence>
<protein>
    <submittedName>
        <fullName evidence="1">Uncharacterized protein</fullName>
    </submittedName>
</protein>
<accession>H3RG09</accession>
<evidence type="ECO:0000313" key="1">
    <source>
        <dbReference type="EMBL" id="EHT99624.1"/>
    </source>
</evidence>
<dbReference type="Proteomes" id="UP000005050">
    <property type="component" value="Unassembled WGS sequence"/>
</dbReference>